<evidence type="ECO:0000313" key="5">
    <source>
        <dbReference type="Proteomes" id="UP001162640"/>
    </source>
</evidence>
<dbReference type="AlphaFoldDB" id="A0A9W6ZY65"/>
<keyword evidence="2" id="KW-0408">Iron</keyword>
<name>A0A9W6ZY65_9STRA</name>
<dbReference type="SUPFAM" id="SSF89360">
    <property type="entry name" value="HesB-like domain"/>
    <property type="match status" value="1"/>
</dbReference>
<dbReference type="GO" id="GO:0016226">
    <property type="term" value="P:iron-sulfur cluster assembly"/>
    <property type="evidence" value="ECO:0007669"/>
    <property type="project" value="InterPro"/>
</dbReference>
<dbReference type="GO" id="GO:0009570">
    <property type="term" value="C:chloroplast stroma"/>
    <property type="evidence" value="ECO:0007669"/>
    <property type="project" value="TreeGrafter"/>
</dbReference>
<gene>
    <name evidence="4" type="ORF">TL16_g02795</name>
</gene>
<feature type="non-terminal residue" evidence="4">
    <location>
        <position position="1"/>
    </location>
</feature>
<keyword evidence="2" id="KW-0479">Metal-binding</keyword>
<reference evidence="5" key="1">
    <citation type="journal article" date="2023" name="Commun. Biol.">
        <title>Genome analysis of Parmales, the sister group of diatoms, reveals the evolutionary specialization of diatoms from phago-mixotrophs to photoautotrophs.</title>
        <authorList>
            <person name="Ban H."/>
            <person name="Sato S."/>
            <person name="Yoshikawa S."/>
            <person name="Yamada K."/>
            <person name="Nakamura Y."/>
            <person name="Ichinomiya M."/>
            <person name="Sato N."/>
            <person name="Blanc-Mathieu R."/>
            <person name="Endo H."/>
            <person name="Kuwata A."/>
            <person name="Ogata H."/>
        </authorList>
    </citation>
    <scope>NUCLEOTIDE SEQUENCE [LARGE SCALE GENOMIC DNA]</scope>
</reference>
<feature type="domain" description="Core" evidence="3">
    <location>
        <begin position="4"/>
        <end position="82"/>
    </location>
</feature>
<dbReference type="GO" id="GO:0051539">
    <property type="term" value="F:4 iron, 4 sulfur cluster binding"/>
    <property type="evidence" value="ECO:0007669"/>
    <property type="project" value="UniProtKB-KW"/>
</dbReference>
<dbReference type="Pfam" id="PF01521">
    <property type="entry name" value="Fe-S_biosyn"/>
    <property type="match status" value="1"/>
</dbReference>
<organism evidence="4 5">
    <name type="scientific">Triparma laevis f. inornata</name>
    <dbReference type="NCBI Taxonomy" id="1714386"/>
    <lineage>
        <taxon>Eukaryota</taxon>
        <taxon>Sar</taxon>
        <taxon>Stramenopiles</taxon>
        <taxon>Ochrophyta</taxon>
        <taxon>Bolidophyceae</taxon>
        <taxon>Parmales</taxon>
        <taxon>Triparmaceae</taxon>
        <taxon>Triparma</taxon>
    </lineage>
</organism>
<evidence type="ECO:0000313" key="4">
    <source>
        <dbReference type="EMBL" id="GMH59273.1"/>
    </source>
</evidence>
<dbReference type="InterPro" id="IPR017870">
    <property type="entry name" value="FeS_cluster_insertion_CS"/>
</dbReference>
<keyword evidence="2" id="KW-0411">Iron-sulfur</keyword>
<keyword evidence="2" id="KW-0004">4Fe-4S</keyword>
<dbReference type="EMBL" id="BLQM01000070">
    <property type="protein sequence ID" value="GMH59273.1"/>
    <property type="molecule type" value="Genomic_DNA"/>
</dbReference>
<dbReference type="PANTHER" id="PTHR47265">
    <property type="entry name" value="IRON-SULFUR ASSEMBLY PROTEIN ISCA, CHLOROPLASTIC"/>
    <property type="match status" value="1"/>
</dbReference>
<protein>
    <recommendedName>
        <fullName evidence="3">Core domain-containing protein</fullName>
    </recommendedName>
</protein>
<evidence type="ECO:0000256" key="1">
    <source>
        <dbReference type="ARBA" id="ARBA00005151"/>
    </source>
</evidence>
<proteinExistence type="predicted"/>
<dbReference type="PROSITE" id="PS01152">
    <property type="entry name" value="HESB"/>
    <property type="match status" value="1"/>
</dbReference>
<feature type="non-terminal residue" evidence="4">
    <location>
        <position position="86"/>
    </location>
</feature>
<evidence type="ECO:0000256" key="2">
    <source>
        <dbReference type="ARBA" id="ARBA00022485"/>
    </source>
</evidence>
<accession>A0A9W6ZY65</accession>
<dbReference type="Gene3D" id="2.60.300.12">
    <property type="entry name" value="HesB-like domain"/>
    <property type="match status" value="1"/>
</dbReference>
<dbReference type="Proteomes" id="UP001162640">
    <property type="component" value="Unassembled WGS sequence"/>
</dbReference>
<dbReference type="InterPro" id="IPR035903">
    <property type="entry name" value="HesB-like_dom_sf"/>
</dbReference>
<comment type="caution">
    <text evidence="4">The sequence shown here is derived from an EMBL/GenBank/DDBJ whole genome shotgun (WGS) entry which is preliminary data.</text>
</comment>
<comment type="pathway">
    <text evidence="1">Cofactor biosynthesis; iron-sulfur cluster biosynthesis.</text>
</comment>
<sequence length="86" mass="9283">MGVRSGGCSGLSYVMDFTNDSTCSDDDVIDSFPEVDSKFRCVVDAKSLLYLYGMELDYSTELIGGGFQFFNPNAEESCGCGKSFGV</sequence>
<dbReference type="InterPro" id="IPR031108">
    <property type="entry name" value="IscA_plant_cyanobact"/>
</dbReference>
<dbReference type="InterPro" id="IPR016092">
    <property type="entry name" value="ATAP"/>
</dbReference>
<dbReference type="NCBIfam" id="TIGR00049">
    <property type="entry name" value="iron-sulfur cluster assembly accessory protein"/>
    <property type="match status" value="1"/>
</dbReference>
<dbReference type="PANTHER" id="PTHR47265:SF1">
    <property type="entry name" value="IRON-SULFUR ASSEMBLY PROTEIN ISCA, CHLOROPLASTIC"/>
    <property type="match status" value="1"/>
</dbReference>
<dbReference type="GO" id="GO:0030674">
    <property type="term" value="F:protein-macromolecule adaptor activity"/>
    <property type="evidence" value="ECO:0007669"/>
    <property type="project" value="TreeGrafter"/>
</dbReference>
<dbReference type="InterPro" id="IPR000361">
    <property type="entry name" value="ATAP_core_dom"/>
</dbReference>
<evidence type="ECO:0000259" key="3">
    <source>
        <dbReference type="Pfam" id="PF01521"/>
    </source>
</evidence>